<feature type="chain" id="PRO_5042910087" description="Non-specific lipid-transfer protein" evidence="3">
    <location>
        <begin position="24"/>
        <end position="124"/>
    </location>
</feature>
<protein>
    <recommendedName>
        <fullName evidence="2">Non-specific lipid-transfer protein</fullName>
    </recommendedName>
</protein>
<name>A0AAN7GPZ3_9MYRT</name>
<dbReference type="AlphaFoldDB" id="A0AAN7GPZ3"/>
<feature type="domain" description="Bifunctional inhibitor/plant lipid transfer protein/seed storage helical" evidence="4">
    <location>
        <begin position="34"/>
        <end position="120"/>
    </location>
</feature>
<gene>
    <name evidence="5" type="ORF">SAY87_012221</name>
</gene>
<evidence type="ECO:0000256" key="3">
    <source>
        <dbReference type="SAM" id="SignalP"/>
    </source>
</evidence>
<dbReference type="GO" id="GO:0008289">
    <property type="term" value="F:lipid binding"/>
    <property type="evidence" value="ECO:0007669"/>
    <property type="project" value="UniProtKB-KW"/>
</dbReference>
<dbReference type="PROSITE" id="PS00597">
    <property type="entry name" value="PLANT_LTP"/>
    <property type="match status" value="1"/>
</dbReference>
<dbReference type="PRINTS" id="PR00382">
    <property type="entry name" value="LIPIDTRNSFER"/>
</dbReference>
<dbReference type="InterPro" id="IPR036312">
    <property type="entry name" value="Bifun_inhib/LTP/seed_sf"/>
</dbReference>
<comment type="caution">
    <text evidence="5">The sequence shown here is derived from an EMBL/GenBank/DDBJ whole genome shotgun (WGS) entry which is preliminary data.</text>
</comment>
<dbReference type="InterPro" id="IPR000528">
    <property type="entry name" value="Plant_nsLTP"/>
</dbReference>
<dbReference type="SUPFAM" id="SSF47699">
    <property type="entry name" value="Bifunctional inhibitor/lipid-transfer protein/seed storage 2S albumin"/>
    <property type="match status" value="1"/>
</dbReference>
<evidence type="ECO:0000259" key="4">
    <source>
        <dbReference type="SMART" id="SM00499"/>
    </source>
</evidence>
<dbReference type="Proteomes" id="UP001345219">
    <property type="component" value="Chromosome 10"/>
</dbReference>
<dbReference type="InterPro" id="IPR016140">
    <property type="entry name" value="Bifunc_inhib/LTP/seed_store"/>
</dbReference>
<keyword evidence="3" id="KW-0732">Signal</keyword>
<evidence type="ECO:0000313" key="5">
    <source>
        <dbReference type="EMBL" id="KAK4745909.1"/>
    </source>
</evidence>
<dbReference type="GO" id="GO:0006869">
    <property type="term" value="P:lipid transport"/>
    <property type="evidence" value="ECO:0007669"/>
    <property type="project" value="InterPro"/>
</dbReference>
<comment type="similarity">
    <text evidence="1 2">Belongs to the plant LTP family.</text>
</comment>
<dbReference type="PANTHER" id="PTHR33076">
    <property type="entry name" value="NON-SPECIFIC LIPID-TRANSFER PROTEIN 2-RELATED"/>
    <property type="match status" value="1"/>
</dbReference>
<accession>A0AAN7GPZ3</accession>
<feature type="signal peptide" evidence="3">
    <location>
        <begin position="1"/>
        <end position="23"/>
    </location>
</feature>
<comment type="function">
    <text evidence="2">Plant non-specific lipid-transfer proteins transfer phospholipids as well as galactolipids across membranes. May play a role in wax or cutin deposition in the cell walls of expanding epidermal cells and certain secretory tissues.</text>
</comment>
<dbReference type="EMBL" id="JAXIOK010000021">
    <property type="protein sequence ID" value="KAK4745909.1"/>
    <property type="molecule type" value="Genomic_DNA"/>
</dbReference>
<keyword evidence="6" id="KW-1185">Reference proteome</keyword>
<dbReference type="SMART" id="SM00499">
    <property type="entry name" value="AAI"/>
    <property type="match status" value="1"/>
</dbReference>
<proteinExistence type="inferred from homology"/>
<evidence type="ECO:0000313" key="6">
    <source>
        <dbReference type="Proteomes" id="UP001345219"/>
    </source>
</evidence>
<keyword evidence="2" id="KW-0813">Transport</keyword>
<dbReference type="CDD" id="cd01960">
    <property type="entry name" value="nsLTP1"/>
    <property type="match status" value="1"/>
</dbReference>
<reference evidence="5 6" key="1">
    <citation type="journal article" date="2023" name="Hortic Res">
        <title>Pangenome of water caltrop reveals structural variations and asymmetric subgenome divergence after allopolyploidization.</title>
        <authorList>
            <person name="Zhang X."/>
            <person name="Chen Y."/>
            <person name="Wang L."/>
            <person name="Yuan Y."/>
            <person name="Fang M."/>
            <person name="Shi L."/>
            <person name="Lu R."/>
            <person name="Comes H.P."/>
            <person name="Ma Y."/>
            <person name="Chen Y."/>
            <person name="Huang G."/>
            <person name="Zhou Y."/>
            <person name="Zheng Z."/>
            <person name="Qiu Y."/>
        </authorList>
    </citation>
    <scope>NUCLEOTIDE SEQUENCE [LARGE SCALE GENOMIC DNA]</scope>
    <source>
        <tissue evidence="5">Roots</tissue>
    </source>
</reference>
<organism evidence="5 6">
    <name type="scientific">Trapa incisa</name>
    <dbReference type="NCBI Taxonomy" id="236973"/>
    <lineage>
        <taxon>Eukaryota</taxon>
        <taxon>Viridiplantae</taxon>
        <taxon>Streptophyta</taxon>
        <taxon>Embryophyta</taxon>
        <taxon>Tracheophyta</taxon>
        <taxon>Spermatophyta</taxon>
        <taxon>Magnoliopsida</taxon>
        <taxon>eudicotyledons</taxon>
        <taxon>Gunneridae</taxon>
        <taxon>Pentapetalae</taxon>
        <taxon>rosids</taxon>
        <taxon>malvids</taxon>
        <taxon>Myrtales</taxon>
        <taxon>Lythraceae</taxon>
        <taxon>Trapa</taxon>
    </lineage>
</organism>
<evidence type="ECO:0000256" key="2">
    <source>
        <dbReference type="RuleBase" id="RU000628"/>
    </source>
</evidence>
<evidence type="ECO:0000256" key="1">
    <source>
        <dbReference type="ARBA" id="ARBA00009748"/>
    </source>
</evidence>
<keyword evidence="2" id="KW-0446">Lipid-binding</keyword>
<dbReference type="Gene3D" id="1.10.110.10">
    <property type="entry name" value="Plant lipid-transfer and hydrophobic proteins"/>
    <property type="match status" value="1"/>
</dbReference>
<dbReference type="Pfam" id="PF00234">
    <property type="entry name" value="Tryp_alpha_amyl"/>
    <property type="match status" value="1"/>
</dbReference>
<sequence>MGIPVTAPKLACLSIVLVIVATAAPMAVKASISCNTVVNDLVPCLNYVIYGGQVPTACCTGVQAVYNAARTTQDRQGVCSCLKSLINGYPISNAAANNAAALPSRCGINLPYKISPYADCRSVR</sequence>